<evidence type="ECO:0000313" key="3">
    <source>
        <dbReference type="EMBL" id="SHJ72058.1"/>
    </source>
</evidence>
<dbReference type="STRING" id="156994.SAMN04488028_1011011"/>
<protein>
    <submittedName>
        <fullName evidence="3">Beta-lactamase enzyme family protein</fullName>
    </submittedName>
</protein>
<dbReference type="InterPro" id="IPR012338">
    <property type="entry name" value="Beta-lactam/transpept-like"/>
</dbReference>
<dbReference type="RefSeq" id="WP_073119893.1">
    <property type="nucleotide sequence ID" value="NZ_FRAA01000001.1"/>
</dbReference>
<gene>
    <name evidence="3" type="ORF">SAMN04488028_1011011</name>
</gene>
<feature type="chain" id="PRO_5013087688" evidence="1">
    <location>
        <begin position="24"/>
        <end position="380"/>
    </location>
</feature>
<dbReference type="GO" id="GO:0030655">
    <property type="term" value="P:beta-lactam antibiotic catabolic process"/>
    <property type="evidence" value="ECO:0007669"/>
    <property type="project" value="InterPro"/>
</dbReference>
<feature type="domain" description="Beta-lactamase class A catalytic" evidence="2">
    <location>
        <begin position="76"/>
        <end position="341"/>
    </location>
</feature>
<proteinExistence type="predicted"/>
<dbReference type="PROSITE" id="PS51257">
    <property type="entry name" value="PROKAR_LIPOPROTEIN"/>
    <property type="match status" value="1"/>
</dbReference>
<keyword evidence="4" id="KW-1185">Reference proteome</keyword>
<dbReference type="Proteomes" id="UP000184474">
    <property type="component" value="Unassembled WGS sequence"/>
</dbReference>
<organism evidence="3 4">
    <name type="scientific">Reichenbachiella agariperforans</name>
    <dbReference type="NCBI Taxonomy" id="156994"/>
    <lineage>
        <taxon>Bacteria</taxon>
        <taxon>Pseudomonadati</taxon>
        <taxon>Bacteroidota</taxon>
        <taxon>Cytophagia</taxon>
        <taxon>Cytophagales</taxon>
        <taxon>Reichenbachiellaceae</taxon>
        <taxon>Reichenbachiella</taxon>
    </lineage>
</organism>
<evidence type="ECO:0000256" key="1">
    <source>
        <dbReference type="SAM" id="SignalP"/>
    </source>
</evidence>
<sequence length="380" mass="43620">MRKVSYVKCSLFIVLLVGGFACQVDQSENPLDEVLRSDNPKIKQVMDQVEDHDVQICFTRVLRKEDSIVLRDYAYHVETDKYFYPASTVKFPVALLALEELNHSEDYTMNTPFQVEGDSLVSTVADNLSWIFAVSDNQAYNRLFEFLGADTINNRLRRKGVEPIRISHRVSTPNSDALMTKRIMLHVDSIRIDTLESVASQPHEPLLKKSIKKGVGYNSGGELIKEPFGFEYKNYYPVVSQHAVMKRLVFPELFEPNQRFDITEQQRQYVLKAMSTLPKDAGYDSTEYYDSYVKFLFFGDSRAPIQGEMKIYNKIGQAYGTLTDCAYVYDSSTGVEFLVTVTMIVNQNGIFNDNQYEYDQIGMPFLATLGQALYDWELKH</sequence>
<reference evidence="4" key="1">
    <citation type="submission" date="2016-11" db="EMBL/GenBank/DDBJ databases">
        <authorList>
            <person name="Varghese N."/>
            <person name="Submissions S."/>
        </authorList>
    </citation>
    <scope>NUCLEOTIDE SEQUENCE [LARGE SCALE GENOMIC DNA]</scope>
    <source>
        <strain evidence="4">DSM 26134</strain>
    </source>
</reference>
<dbReference type="Gene3D" id="3.40.710.10">
    <property type="entry name" value="DD-peptidase/beta-lactamase superfamily"/>
    <property type="match status" value="1"/>
</dbReference>
<dbReference type="SUPFAM" id="SSF56601">
    <property type="entry name" value="beta-lactamase/transpeptidase-like"/>
    <property type="match status" value="1"/>
</dbReference>
<keyword evidence="1" id="KW-0732">Signal</keyword>
<accession>A0A1M6LLG7</accession>
<dbReference type="InterPro" id="IPR045155">
    <property type="entry name" value="Beta-lactam_cat"/>
</dbReference>
<dbReference type="Pfam" id="PF13354">
    <property type="entry name" value="Beta-lactamase2"/>
    <property type="match status" value="1"/>
</dbReference>
<evidence type="ECO:0000259" key="2">
    <source>
        <dbReference type="Pfam" id="PF13354"/>
    </source>
</evidence>
<dbReference type="GO" id="GO:0008800">
    <property type="term" value="F:beta-lactamase activity"/>
    <property type="evidence" value="ECO:0007669"/>
    <property type="project" value="InterPro"/>
</dbReference>
<feature type="signal peptide" evidence="1">
    <location>
        <begin position="1"/>
        <end position="23"/>
    </location>
</feature>
<dbReference type="EMBL" id="FRAA01000001">
    <property type="protein sequence ID" value="SHJ72058.1"/>
    <property type="molecule type" value="Genomic_DNA"/>
</dbReference>
<dbReference type="AlphaFoldDB" id="A0A1M6LLG7"/>
<name>A0A1M6LLG7_REIAG</name>
<evidence type="ECO:0000313" key="4">
    <source>
        <dbReference type="Proteomes" id="UP000184474"/>
    </source>
</evidence>